<dbReference type="InterPro" id="IPR050863">
    <property type="entry name" value="CenT-Element_Derived"/>
</dbReference>
<feature type="domain" description="DDE-1" evidence="1">
    <location>
        <begin position="55"/>
        <end position="223"/>
    </location>
</feature>
<reference evidence="3" key="1">
    <citation type="journal article" date="2017" name="Nat. Ecol. Evol.">
        <title>Genome expansion and lineage-specific genetic innovations in the forest pathogenic fungi Armillaria.</title>
        <authorList>
            <person name="Sipos G."/>
            <person name="Prasanna A.N."/>
            <person name="Walter M.C."/>
            <person name="O'Connor E."/>
            <person name="Balint B."/>
            <person name="Krizsan K."/>
            <person name="Kiss B."/>
            <person name="Hess J."/>
            <person name="Varga T."/>
            <person name="Slot J."/>
            <person name="Riley R."/>
            <person name="Boka B."/>
            <person name="Rigling D."/>
            <person name="Barry K."/>
            <person name="Lee J."/>
            <person name="Mihaltcheva S."/>
            <person name="LaButti K."/>
            <person name="Lipzen A."/>
            <person name="Waldron R."/>
            <person name="Moloney N.M."/>
            <person name="Sperisen C."/>
            <person name="Kredics L."/>
            <person name="Vagvoelgyi C."/>
            <person name="Patrignani A."/>
            <person name="Fitzpatrick D."/>
            <person name="Nagy I."/>
            <person name="Doyle S."/>
            <person name="Anderson J.B."/>
            <person name="Grigoriev I.V."/>
            <person name="Gueldener U."/>
            <person name="Muensterkoetter M."/>
            <person name="Nagy L.G."/>
        </authorList>
    </citation>
    <scope>NUCLEOTIDE SEQUENCE [LARGE SCALE GENOMIC DNA]</scope>
    <source>
        <strain evidence="3">C18/9</strain>
    </source>
</reference>
<dbReference type="PANTHER" id="PTHR19303:SF73">
    <property type="entry name" value="PROTEIN PDC2"/>
    <property type="match status" value="1"/>
</dbReference>
<dbReference type="Proteomes" id="UP000219338">
    <property type="component" value="Unassembled WGS sequence"/>
</dbReference>
<proteinExistence type="predicted"/>
<name>A0A284QLK3_ARMOS</name>
<evidence type="ECO:0000313" key="2">
    <source>
        <dbReference type="EMBL" id="SJK97310.1"/>
    </source>
</evidence>
<keyword evidence="3" id="KW-1185">Reference proteome</keyword>
<dbReference type="GO" id="GO:0005634">
    <property type="term" value="C:nucleus"/>
    <property type="evidence" value="ECO:0007669"/>
    <property type="project" value="TreeGrafter"/>
</dbReference>
<organism evidence="2 3">
    <name type="scientific">Armillaria ostoyae</name>
    <name type="common">Armillaria root rot fungus</name>
    <dbReference type="NCBI Taxonomy" id="47428"/>
    <lineage>
        <taxon>Eukaryota</taxon>
        <taxon>Fungi</taxon>
        <taxon>Dikarya</taxon>
        <taxon>Basidiomycota</taxon>
        <taxon>Agaricomycotina</taxon>
        <taxon>Agaricomycetes</taxon>
        <taxon>Agaricomycetidae</taxon>
        <taxon>Agaricales</taxon>
        <taxon>Marasmiineae</taxon>
        <taxon>Physalacriaceae</taxon>
        <taxon>Armillaria</taxon>
    </lineage>
</organism>
<dbReference type="Pfam" id="PF03184">
    <property type="entry name" value="DDE_1"/>
    <property type="match status" value="1"/>
</dbReference>
<evidence type="ECO:0000259" key="1">
    <source>
        <dbReference type="Pfam" id="PF03184"/>
    </source>
</evidence>
<dbReference type="AlphaFoldDB" id="A0A284QLK3"/>
<dbReference type="PANTHER" id="PTHR19303">
    <property type="entry name" value="TRANSPOSON"/>
    <property type="match status" value="1"/>
</dbReference>
<dbReference type="GO" id="GO:0003677">
    <property type="term" value="F:DNA binding"/>
    <property type="evidence" value="ECO:0007669"/>
    <property type="project" value="TreeGrafter"/>
</dbReference>
<evidence type="ECO:0000313" key="3">
    <source>
        <dbReference type="Proteomes" id="UP000219338"/>
    </source>
</evidence>
<accession>A0A284QLK3</accession>
<protein>
    <recommendedName>
        <fullName evidence="1">DDE-1 domain-containing protein</fullName>
    </recommendedName>
</protein>
<dbReference type="EMBL" id="FUEG01000001">
    <property type="protein sequence ID" value="SJK97310.1"/>
    <property type="molecule type" value="Genomic_DNA"/>
</dbReference>
<dbReference type="STRING" id="47428.A0A284QLK3"/>
<dbReference type="OrthoDB" id="162969at2759"/>
<gene>
    <name evidence="2" type="ORF">ARMOST_00562</name>
</gene>
<dbReference type="InterPro" id="IPR004875">
    <property type="entry name" value="DDE_SF_endonuclease_dom"/>
</dbReference>
<sequence length="345" mass="39193">MEDIKAEHKRIWLICAEYELKDIYNMDETGLFYGMPPDCGLADKKHSGVKGSKVHLTYAFTANADGSNKLEPFIIGKAKRLHAFGRKFGNQLGFYYRNNAKAWMMTILYQEWILKWDAALRLEKRKILLWQDNFLGHIVPHGLQCIRVENFEPNMTSHIQLNDTGIIHCFKAHYRSSYIQHAINCYDQNILPAEIYDINQLEAMWLANTAWKAVNMTTIKHCWQKAGILAAPSTPSTPMPVPDPIADVKKDVQESLDALQDTAWNEEEVEEACDADASGDECIVPIPSRKEALKAVSTLQQYVGGMDDPFLCQLEGILALFGQKTCLEEAHSLKDTEITLYFTSK</sequence>
<dbReference type="OMA" id="RTIFARW"/>